<dbReference type="EMBL" id="LQYS01000086">
    <property type="protein sequence ID" value="KYD10552.1"/>
    <property type="molecule type" value="Genomic_DNA"/>
</dbReference>
<sequence length="134" mass="16177">MLELLGRLYFFQCSFLLEQNDVVYTLSYFVRKKELKRLGTSMYMLHTQMVRKEGEGVSKELEKALETWANSRKEGHEQFIQLFEQWGKNFDKQIQEIEKLNNQFLKDVQGNLDYINKWFAKKENEFAKLFRIFG</sequence>
<organism evidence="1 2">
    <name type="scientific">Saccharococcus caldoxylosilyticus</name>
    <dbReference type="NCBI Taxonomy" id="81408"/>
    <lineage>
        <taxon>Bacteria</taxon>
        <taxon>Bacillati</taxon>
        <taxon>Bacillota</taxon>
        <taxon>Bacilli</taxon>
        <taxon>Bacillales</taxon>
        <taxon>Anoxybacillaceae</taxon>
        <taxon>Saccharococcus</taxon>
    </lineage>
</organism>
<dbReference type="eggNOG" id="ENOG5033C81">
    <property type="taxonomic scope" value="Bacteria"/>
</dbReference>
<protein>
    <submittedName>
        <fullName evidence="1">Uncharacterized protein</fullName>
    </submittedName>
</protein>
<accession>A0A150LFM5</accession>
<evidence type="ECO:0000313" key="2">
    <source>
        <dbReference type="Proteomes" id="UP000075455"/>
    </source>
</evidence>
<dbReference type="Proteomes" id="UP000075455">
    <property type="component" value="Unassembled WGS sequence"/>
</dbReference>
<evidence type="ECO:0000313" key="1">
    <source>
        <dbReference type="EMBL" id="KYD10552.1"/>
    </source>
</evidence>
<gene>
    <name evidence="1" type="ORF">B4119_0892</name>
</gene>
<name>A0A150LFM5_9BACL</name>
<dbReference type="PATRIC" id="fig|81408.3.peg.281"/>
<dbReference type="AlphaFoldDB" id="A0A150LFM5"/>
<comment type="caution">
    <text evidence="1">The sequence shown here is derived from an EMBL/GenBank/DDBJ whole genome shotgun (WGS) entry which is preliminary data.</text>
</comment>
<proteinExistence type="predicted"/>
<dbReference type="STRING" id="81408.B4119_0892"/>
<reference evidence="1 2" key="1">
    <citation type="submission" date="2016-01" db="EMBL/GenBank/DDBJ databases">
        <title>Draft Genome Sequences of Seven Thermophilic Sporeformers Isolated from Foods.</title>
        <authorList>
            <person name="Berendsen E.M."/>
            <person name="Wells-Bennik M.H."/>
            <person name="Krawcyk A.O."/>
            <person name="De Jong A."/>
            <person name="Holsappel S."/>
            <person name="Eijlander R.T."/>
            <person name="Kuipers O.P."/>
        </authorList>
    </citation>
    <scope>NUCLEOTIDE SEQUENCE [LARGE SCALE GENOMIC DNA]</scope>
    <source>
        <strain evidence="1 2">B4119</strain>
    </source>
</reference>